<proteinExistence type="predicted"/>
<dbReference type="PANTHER" id="PTHR36753">
    <property type="entry name" value="TRANSMEMBRANE PROTEIN"/>
    <property type="match status" value="1"/>
</dbReference>
<accession>A0A2P2Q5U7</accession>
<dbReference type="AlphaFoldDB" id="A0A2P2Q5U7"/>
<name>A0A2P2Q5U7_RHIMU</name>
<protein>
    <recommendedName>
        <fullName evidence="2">Transmembrane protein</fullName>
    </recommendedName>
</protein>
<evidence type="ECO:0000313" key="1">
    <source>
        <dbReference type="EMBL" id="MBX62341.1"/>
    </source>
</evidence>
<reference evidence="1" key="1">
    <citation type="submission" date="2018-02" db="EMBL/GenBank/DDBJ databases">
        <title>Rhizophora mucronata_Transcriptome.</title>
        <authorList>
            <person name="Meera S.P."/>
            <person name="Sreeshan A."/>
            <person name="Augustine A."/>
        </authorList>
    </citation>
    <scope>NUCLEOTIDE SEQUENCE</scope>
    <source>
        <tissue evidence="1">Leaf</tissue>
    </source>
</reference>
<organism evidence="1">
    <name type="scientific">Rhizophora mucronata</name>
    <name type="common">Asiatic mangrove</name>
    <dbReference type="NCBI Taxonomy" id="61149"/>
    <lineage>
        <taxon>Eukaryota</taxon>
        <taxon>Viridiplantae</taxon>
        <taxon>Streptophyta</taxon>
        <taxon>Embryophyta</taxon>
        <taxon>Tracheophyta</taxon>
        <taxon>Spermatophyta</taxon>
        <taxon>Magnoliopsida</taxon>
        <taxon>eudicotyledons</taxon>
        <taxon>Gunneridae</taxon>
        <taxon>Pentapetalae</taxon>
        <taxon>rosids</taxon>
        <taxon>fabids</taxon>
        <taxon>Malpighiales</taxon>
        <taxon>Rhizophoraceae</taxon>
        <taxon>Rhizophora</taxon>
    </lineage>
</organism>
<evidence type="ECO:0008006" key="2">
    <source>
        <dbReference type="Google" id="ProtNLM"/>
    </source>
</evidence>
<dbReference type="PANTHER" id="PTHR36753:SF2">
    <property type="entry name" value="TRANSMEMBRANE PROTEIN"/>
    <property type="match status" value="1"/>
</dbReference>
<sequence length="72" mass="8050">MCCGGRMCMLCTCLILVVILIGLLFGFGVFKHGFHKLKDAIHVSDHPYAGPPAPYYGRPFFRYEAAPPPYPF</sequence>
<dbReference type="EMBL" id="GGEC01081857">
    <property type="protein sequence ID" value="MBX62341.1"/>
    <property type="molecule type" value="Transcribed_RNA"/>
</dbReference>